<dbReference type="STRING" id="181874.A0A409WTD5"/>
<gene>
    <name evidence="1" type="ORF">CVT24_003731</name>
</gene>
<evidence type="ECO:0000313" key="2">
    <source>
        <dbReference type="Proteomes" id="UP000284842"/>
    </source>
</evidence>
<dbReference type="AlphaFoldDB" id="A0A409WTD5"/>
<dbReference type="OrthoDB" id="276151at2759"/>
<dbReference type="InParanoid" id="A0A409WTD5"/>
<dbReference type="EMBL" id="NHTK01005242">
    <property type="protein sequence ID" value="PPQ81747.1"/>
    <property type="molecule type" value="Genomic_DNA"/>
</dbReference>
<organism evidence="1 2">
    <name type="scientific">Panaeolus cyanescens</name>
    <dbReference type="NCBI Taxonomy" id="181874"/>
    <lineage>
        <taxon>Eukaryota</taxon>
        <taxon>Fungi</taxon>
        <taxon>Dikarya</taxon>
        <taxon>Basidiomycota</taxon>
        <taxon>Agaricomycotina</taxon>
        <taxon>Agaricomycetes</taxon>
        <taxon>Agaricomycetidae</taxon>
        <taxon>Agaricales</taxon>
        <taxon>Agaricineae</taxon>
        <taxon>Galeropsidaceae</taxon>
        <taxon>Panaeolus</taxon>
    </lineage>
</organism>
<sequence length="397" mass="45594">MDDMKKHTVPMTAVNFELSLRILKAYALARGVRHRLCSTPTASLWNTDPEQLNGKMQTSSNHSPLQSPHLTPFSICSVDREVLTQPLSNAGQHFFNSYDEDDFGIDVDVSTTTRFTPPYAQLNTTTYAILLRHIGQTPYQSVFTRHYLLQALHLDRFTDMTLRRKYWAKTPLEEISSPHFSLNRDLLLSVLGQSNKHKDLGLKADLEFYQKVKEARDKANREGFPTQSTSRQLLGVRGTLDQAKEPKEDLDIFDLDVSGVQPPEPSEPRSFNVDLHVQILKRNVLEIEQFAKRLEYVLGRSTQRVKERLGRRVWAGKDVFFMDQGKRVKTTRKRWKGVVNFKDRTDAFNDKEKKRYGTPLNKVQRGRSFSTTAWSMTSPPTLPTLLDLLHQSYPAPS</sequence>
<accession>A0A409WTD5</accession>
<protein>
    <submittedName>
        <fullName evidence="1">Uncharacterized protein</fullName>
    </submittedName>
</protein>
<name>A0A409WTD5_9AGAR</name>
<keyword evidence="2" id="KW-1185">Reference proteome</keyword>
<proteinExistence type="predicted"/>
<reference evidence="1 2" key="1">
    <citation type="journal article" date="2018" name="Evol. Lett.">
        <title>Horizontal gene cluster transfer increased hallucinogenic mushroom diversity.</title>
        <authorList>
            <person name="Reynolds H.T."/>
            <person name="Vijayakumar V."/>
            <person name="Gluck-Thaler E."/>
            <person name="Korotkin H.B."/>
            <person name="Matheny P.B."/>
            <person name="Slot J.C."/>
        </authorList>
    </citation>
    <scope>NUCLEOTIDE SEQUENCE [LARGE SCALE GENOMIC DNA]</scope>
    <source>
        <strain evidence="1 2">2629</strain>
    </source>
</reference>
<dbReference type="Proteomes" id="UP000284842">
    <property type="component" value="Unassembled WGS sequence"/>
</dbReference>
<comment type="caution">
    <text evidence="1">The sequence shown here is derived from an EMBL/GenBank/DDBJ whole genome shotgun (WGS) entry which is preliminary data.</text>
</comment>
<evidence type="ECO:0000313" key="1">
    <source>
        <dbReference type="EMBL" id="PPQ81747.1"/>
    </source>
</evidence>